<dbReference type="InterPro" id="IPR036034">
    <property type="entry name" value="PDZ_sf"/>
</dbReference>
<dbReference type="InterPro" id="IPR024191">
    <property type="entry name" value="Peptidase_M61"/>
</dbReference>
<proteinExistence type="predicted"/>
<dbReference type="Pfam" id="PF05299">
    <property type="entry name" value="Peptidase_M61"/>
    <property type="match status" value="1"/>
</dbReference>
<feature type="domain" description="PDZ" evidence="2">
    <location>
        <begin position="513"/>
        <end position="595"/>
    </location>
</feature>
<dbReference type="EMBL" id="SHMC01000001">
    <property type="protein sequence ID" value="TAA28061.1"/>
    <property type="molecule type" value="Genomic_DNA"/>
</dbReference>
<evidence type="ECO:0000313" key="3">
    <source>
        <dbReference type="EMBL" id="TAA28061.1"/>
    </source>
</evidence>
<accession>A0A4Q8LFA0</accession>
<dbReference type="AlphaFoldDB" id="A0A4Q8LFA0"/>
<dbReference type="InterPro" id="IPR027268">
    <property type="entry name" value="Peptidase_M4/M1_CTD_sf"/>
</dbReference>
<dbReference type="Pfam" id="PF17899">
    <property type="entry name" value="Peptidase_M61_N"/>
    <property type="match status" value="1"/>
</dbReference>
<keyword evidence="1" id="KW-0732">Signal</keyword>
<dbReference type="RefSeq" id="WP_130549647.1">
    <property type="nucleotide sequence ID" value="NZ_SHMC01000001.1"/>
</dbReference>
<reference evidence="3 4" key="1">
    <citation type="submission" date="2019-02" db="EMBL/GenBank/DDBJ databases">
        <title>WGS of Pseudoxanthomonas species novum from clinical isolates.</title>
        <authorList>
            <person name="Bernier A.-M."/>
            <person name="Bernard K."/>
            <person name="Vachon A."/>
        </authorList>
    </citation>
    <scope>NUCLEOTIDE SEQUENCE [LARGE SCALE GENOMIC DNA]</scope>
    <source>
        <strain evidence="3 4">NML171200</strain>
    </source>
</reference>
<sequence>MKIAFSPVALAVLCALAGAAQAQQSSTPAPQDIPYPGTLRVDVDATDLGRRIFKVRETLPVKAGELTLLYPEWIPGNHSPTGQVAKVAGLKFTANGQKLAWTRDQYDVFAYKVNIPEGVSELQVEFDYLSPLSRDQGRVVMTPAMLNLQWNLTVLYPAGYYSRQIPVQASVKLPAGWSYATAAETASKAGDTVQFKTLPWNVLQDSPLFAGKYYKQFDLSQGETPVKLNVFADAPKSLEAKPEQIAKHKALVEQAYKLYGAHHYDHYDFLLALTNQMGGIGLEHHRSSENSGSPDYFTKWDETWGGRDLLPHEFNHSWNGKFRRGADLATPNFNVPMGDSLLWVYEGQTQFYGYVLAARSGLWSKEQTMDALASVAATYARGRPGLDWRPLQDTTNDPTINMRRPQAYRSYQLSEDYYSGGQMVWLEADAKLRELSRGKKSIDDFAKAFFGMDNGSYQVKPYDFDEVVATLNGVAAYDWATFLRDRLDGRKPLTGGIEASGWKLVFSDKPSAAIKAAEGRSKSTNLTYSLGLSVGSDGGVGDVLWDSPAFQAGIAPGMTIVAVNGQAYSGDAIKDAVTAAKTGKAPIELLVKNFDRYDTYKLDYHGGLQYPSLERVAGTTDTLSKLLEAR</sequence>
<organism evidence="3 4">
    <name type="scientific">Pseudoxanthomonas winnipegensis</name>
    <dbReference type="NCBI Taxonomy" id="2480810"/>
    <lineage>
        <taxon>Bacteria</taxon>
        <taxon>Pseudomonadati</taxon>
        <taxon>Pseudomonadota</taxon>
        <taxon>Gammaproteobacteria</taxon>
        <taxon>Lysobacterales</taxon>
        <taxon>Lysobacteraceae</taxon>
        <taxon>Pseudoxanthomonas</taxon>
    </lineage>
</organism>
<feature type="chain" id="PRO_5020780626" evidence="1">
    <location>
        <begin position="23"/>
        <end position="630"/>
    </location>
</feature>
<dbReference type="Gene3D" id="1.10.390.10">
    <property type="entry name" value="Neutral Protease Domain 2"/>
    <property type="match status" value="1"/>
</dbReference>
<evidence type="ECO:0000256" key="1">
    <source>
        <dbReference type="SAM" id="SignalP"/>
    </source>
</evidence>
<evidence type="ECO:0000313" key="4">
    <source>
        <dbReference type="Proteomes" id="UP000292627"/>
    </source>
</evidence>
<name>A0A4Q8LFA0_9GAMM</name>
<dbReference type="SUPFAM" id="SSF50156">
    <property type="entry name" value="PDZ domain-like"/>
    <property type="match status" value="1"/>
</dbReference>
<dbReference type="InterPro" id="IPR001478">
    <property type="entry name" value="PDZ"/>
</dbReference>
<feature type="signal peptide" evidence="1">
    <location>
        <begin position="1"/>
        <end position="22"/>
    </location>
</feature>
<dbReference type="Gene3D" id="2.60.40.3650">
    <property type="match status" value="1"/>
</dbReference>
<comment type="caution">
    <text evidence="3">The sequence shown here is derived from an EMBL/GenBank/DDBJ whole genome shotgun (WGS) entry which is preliminary data.</text>
</comment>
<dbReference type="OrthoDB" id="9778516at2"/>
<dbReference type="InterPro" id="IPR040756">
    <property type="entry name" value="Peptidase_M61_N"/>
</dbReference>
<dbReference type="InterPro" id="IPR007963">
    <property type="entry name" value="Peptidase_M61_catalytic"/>
</dbReference>
<dbReference type="PROSITE" id="PS50106">
    <property type="entry name" value="PDZ"/>
    <property type="match status" value="1"/>
</dbReference>
<dbReference type="Gene3D" id="2.30.42.10">
    <property type="match status" value="1"/>
</dbReference>
<evidence type="ECO:0000259" key="2">
    <source>
        <dbReference type="PROSITE" id="PS50106"/>
    </source>
</evidence>
<protein>
    <submittedName>
        <fullName evidence="3">M61 family peptidase</fullName>
    </submittedName>
</protein>
<gene>
    <name evidence="3" type="ORF">EA660_00175</name>
</gene>
<dbReference type="Proteomes" id="UP000292627">
    <property type="component" value="Unassembled WGS sequence"/>
</dbReference>
<dbReference type="PIRSF" id="PIRSF016493">
    <property type="entry name" value="Glycyl_aminpptds"/>
    <property type="match status" value="1"/>
</dbReference>